<gene>
    <name evidence="2" type="ORF">GCM10023258_39930</name>
</gene>
<proteinExistence type="predicted"/>
<dbReference type="EMBL" id="BAABIW010000039">
    <property type="protein sequence ID" value="GAA5036935.1"/>
    <property type="molecule type" value="Genomic_DNA"/>
</dbReference>
<sequence length="162" mass="16896">MTTVDLGELGQQAEARRRPKPPQATVPGGRKGVPVSQVGSSHLRKPDLPTPEAPSEVPSSTAEPIATKGLRVTAAAPTKPSQTPATAAPLIRSTVHLNPAEDRYLERISFAGKSASPKVDISRSAVVRLAITKLEEAMSDDEIVAALGAAVEVGNVGGRPRR</sequence>
<name>A0ABP9JMV9_9MICO</name>
<reference evidence="3" key="1">
    <citation type="journal article" date="2019" name="Int. J. Syst. Evol. Microbiol.">
        <title>The Global Catalogue of Microorganisms (GCM) 10K type strain sequencing project: providing services to taxonomists for standard genome sequencing and annotation.</title>
        <authorList>
            <consortium name="The Broad Institute Genomics Platform"/>
            <consortium name="The Broad Institute Genome Sequencing Center for Infectious Disease"/>
            <person name="Wu L."/>
            <person name="Ma J."/>
        </authorList>
    </citation>
    <scope>NUCLEOTIDE SEQUENCE [LARGE SCALE GENOMIC DNA]</scope>
    <source>
        <strain evidence="3">JCM 17687</strain>
    </source>
</reference>
<evidence type="ECO:0008006" key="4">
    <source>
        <dbReference type="Google" id="ProtNLM"/>
    </source>
</evidence>
<feature type="region of interest" description="Disordered" evidence="1">
    <location>
        <begin position="1"/>
        <end position="89"/>
    </location>
</feature>
<comment type="caution">
    <text evidence="2">The sequence shown here is derived from an EMBL/GenBank/DDBJ whole genome shotgun (WGS) entry which is preliminary data.</text>
</comment>
<protein>
    <recommendedName>
        <fullName evidence="4">Centromere-binding protein ParB C-terminal domain-containing protein</fullName>
    </recommendedName>
</protein>
<keyword evidence="3" id="KW-1185">Reference proteome</keyword>
<dbReference type="Proteomes" id="UP001500427">
    <property type="component" value="Unassembled WGS sequence"/>
</dbReference>
<evidence type="ECO:0000313" key="3">
    <source>
        <dbReference type="Proteomes" id="UP001500427"/>
    </source>
</evidence>
<accession>A0ABP9JMV9</accession>
<evidence type="ECO:0000313" key="2">
    <source>
        <dbReference type="EMBL" id="GAA5036935.1"/>
    </source>
</evidence>
<evidence type="ECO:0000256" key="1">
    <source>
        <dbReference type="SAM" id="MobiDB-lite"/>
    </source>
</evidence>
<organism evidence="2 3">
    <name type="scientific">Terrabacter aeriphilus</name>
    <dbReference type="NCBI Taxonomy" id="515662"/>
    <lineage>
        <taxon>Bacteria</taxon>
        <taxon>Bacillati</taxon>
        <taxon>Actinomycetota</taxon>
        <taxon>Actinomycetes</taxon>
        <taxon>Micrococcales</taxon>
        <taxon>Intrasporangiaceae</taxon>
        <taxon>Terrabacter</taxon>
    </lineage>
</organism>